<dbReference type="CDD" id="cd22584">
    <property type="entry name" value="Rcat_RBR_unk"/>
    <property type="match status" value="1"/>
</dbReference>
<dbReference type="EMBL" id="KZ084091">
    <property type="protein sequence ID" value="OSD06030.1"/>
    <property type="molecule type" value="Genomic_DNA"/>
</dbReference>
<evidence type="ECO:0000256" key="6">
    <source>
        <dbReference type="ARBA" id="ARBA00022771"/>
    </source>
</evidence>
<evidence type="ECO:0000256" key="7">
    <source>
        <dbReference type="ARBA" id="ARBA00022786"/>
    </source>
</evidence>
<dbReference type="Proteomes" id="UP000193067">
    <property type="component" value="Unassembled WGS sequence"/>
</dbReference>
<dbReference type="InterPro" id="IPR002867">
    <property type="entry name" value="IBR_dom"/>
</dbReference>
<dbReference type="Gene3D" id="3.30.40.10">
    <property type="entry name" value="Zinc/RING finger domain, C3HC4 (zinc finger)"/>
    <property type="match status" value="1"/>
</dbReference>
<feature type="domain" description="RING-type" evidence="10">
    <location>
        <begin position="184"/>
        <end position="372"/>
    </location>
</feature>
<dbReference type="GO" id="GO:0016567">
    <property type="term" value="P:protein ubiquitination"/>
    <property type="evidence" value="ECO:0007669"/>
    <property type="project" value="InterPro"/>
</dbReference>
<keyword evidence="6" id="KW-0863">Zinc-finger</keyword>
<name>A0A1Y2IY13_TRAC3</name>
<proteinExistence type="predicted"/>
<evidence type="ECO:0000256" key="1">
    <source>
        <dbReference type="ARBA" id="ARBA00001798"/>
    </source>
</evidence>
<evidence type="ECO:0000256" key="5">
    <source>
        <dbReference type="ARBA" id="ARBA00022737"/>
    </source>
</evidence>
<accession>A0A1Y2IY13</accession>
<evidence type="ECO:0000256" key="4">
    <source>
        <dbReference type="ARBA" id="ARBA00022723"/>
    </source>
</evidence>
<protein>
    <recommendedName>
        <fullName evidence="2">RBR-type E3 ubiquitin transferase</fullName>
        <ecNumber evidence="2">2.3.2.31</ecNumber>
    </recommendedName>
</protein>
<comment type="catalytic activity">
    <reaction evidence="1">
        <text>[E2 ubiquitin-conjugating enzyme]-S-ubiquitinyl-L-cysteine + [acceptor protein]-L-lysine = [E2 ubiquitin-conjugating enzyme]-L-cysteine + [acceptor protein]-N(6)-ubiquitinyl-L-lysine.</text>
        <dbReference type="EC" id="2.3.2.31"/>
    </reaction>
</comment>
<evidence type="ECO:0000256" key="2">
    <source>
        <dbReference type="ARBA" id="ARBA00012251"/>
    </source>
</evidence>
<dbReference type="Pfam" id="PF01485">
    <property type="entry name" value="IBR"/>
    <property type="match status" value="2"/>
</dbReference>
<dbReference type="Gene3D" id="1.20.120.1750">
    <property type="match status" value="1"/>
</dbReference>
<reference evidence="11 12" key="1">
    <citation type="journal article" date="2015" name="Biotechnol. Biofuels">
        <title>Enhanced degradation of softwood versus hardwood by the white-rot fungus Pycnoporus coccineus.</title>
        <authorList>
            <person name="Couturier M."/>
            <person name="Navarro D."/>
            <person name="Chevret D."/>
            <person name="Henrissat B."/>
            <person name="Piumi F."/>
            <person name="Ruiz-Duenas F.J."/>
            <person name="Martinez A.T."/>
            <person name="Grigoriev I.V."/>
            <person name="Riley R."/>
            <person name="Lipzen A."/>
            <person name="Berrin J.G."/>
            <person name="Master E.R."/>
            <person name="Rosso M.N."/>
        </authorList>
    </citation>
    <scope>NUCLEOTIDE SEQUENCE [LARGE SCALE GENOMIC DNA]</scope>
    <source>
        <strain evidence="11 12">BRFM310</strain>
    </source>
</reference>
<sequence length="462" mass="51409">MPPKRLQITFGDEANEQASDDSAALLALIAALALEDVKELQNHRAGDGTAISADEELALRLYAEEASALDTFAQDVVMAQSLEKAMETDAGLLEELARLEEMARRDREFAIALSQGRMPQPAQPQRNANAGRVVVATRERPVTAAQSPSTRSALTLVEGTGDPDTRALVEMSAQTSETASKSREWQTCVICRDDIDGPVIRAPCGDTYDLDCLVSLYRAATVDETLFPPSCCRQPFNFHEVRAYMDSQLVKLVDKKAIEFGTKNRVYCHRPTCSTFLGAATASVTQLLCTTCWHYTCGHCKGAEHSATVRCTSAEDAVVVALAEQEGWKRCPGCGHLVELSVGCYHMTCRCRHQFCYVCTAKWKTCTCAQWDEARLFTAAENRVQRQGVQPARPGAPNIGWNQQVAREAERLRHDHDCAHRWRYVSDPGRCDSCGHHLRVFLYHCQQCQMRACARCTRNRWL</sequence>
<dbReference type="EC" id="2.3.2.31" evidence="2"/>
<dbReference type="OrthoDB" id="9977870at2759"/>
<feature type="compositionally biased region" description="Polar residues" evidence="9">
    <location>
        <begin position="144"/>
        <end position="153"/>
    </location>
</feature>
<evidence type="ECO:0000313" key="11">
    <source>
        <dbReference type="EMBL" id="OSD06030.1"/>
    </source>
</evidence>
<dbReference type="PROSITE" id="PS51873">
    <property type="entry name" value="TRIAD"/>
    <property type="match status" value="1"/>
</dbReference>
<dbReference type="STRING" id="1353009.A0A1Y2IY13"/>
<dbReference type="GO" id="GO:0061630">
    <property type="term" value="F:ubiquitin protein ligase activity"/>
    <property type="evidence" value="ECO:0007669"/>
    <property type="project" value="UniProtKB-EC"/>
</dbReference>
<dbReference type="InterPro" id="IPR013083">
    <property type="entry name" value="Znf_RING/FYVE/PHD"/>
</dbReference>
<evidence type="ECO:0000313" key="12">
    <source>
        <dbReference type="Proteomes" id="UP000193067"/>
    </source>
</evidence>
<evidence type="ECO:0000256" key="8">
    <source>
        <dbReference type="ARBA" id="ARBA00022833"/>
    </source>
</evidence>
<feature type="region of interest" description="Disordered" evidence="9">
    <location>
        <begin position="140"/>
        <end position="160"/>
    </location>
</feature>
<gene>
    <name evidence="11" type="ORF">PYCCODRAFT_1070477</name>
</gene>
<keyword evidence="3" id="KW-0808">Transferase</keyword>
<keyword evidence="12" id="KW-1185">Reference proteome</keyword>
<dbReference type="SUPFAM" id="SSF57850">
    <property type="entry name" value="RING/U-box"/>
    <property type="match status" value="2"/>
</dbReference>
<evidence type="ECO:0000259" key="10">
    <source>
        <dbReference type="PROSITE" id="PS51873"/>
    </source>
</evidence>
<keyword evidence="7" id="KW-0833">Ubl conjugation pathway</keyword>
<dbReference type="InterPro" id="IPR031127">
    <property type="entry name" value="E3_UB_ligase_RBR"/>
</dbReference>
<evidence type="ECO:0000256" key="3">
    <source>
        <dbReference type="ARBA" id="ARBA00022679"/>
    </source>
</evidence>
<dbReference type="SMART" id="SM00647">
    <property type="entry name" value="IBR"/>
    <property type="match status" value="2"/>
</dbReference>
<organism evidence="11 12">
    <name type="scientific">Trametes coccinea (strain BRFM310)</name>
    <name type="common">Pycnoporus coccineus</name>
    <dbReference type="NCBI Taxonomy" id="1353009"/>
    <lineage>
        <taxon>Eukaryota</taxon>
        <taxon>Fungi</taxon>
        <taxon>Dikarya</taxon>
        <taxon>Basidiomycota</taxon>
        <taxon>Agaricomycotina</taxon>
        <taxon>Agaricomycetes</taxon>
        <taxon>Polyporales</taxon>
        <taxon>Polyporaceae</taxon>
        <taxon>Trametes</taxon>
    </lineage>
</organism>
<dbReference type="InterPro" id="IPR044066">
    <property type="entry name" value="TRIAD_supradom"/>
</dbReference>
<keyword evidence="8" id="KW-0862">Zinc</keyword>
<evidence type="ECO:0000256" key="9">
    <source>
        <dbReference type="SAM" id="MobiDB-lite"/>
    </source>
</evidence>
<dbReference type="GO" id="GO:0008270">
    <property type="term" value="F:zinc ion binding"/>
    <property type="evidence" value="ECO:0007669"/>
    <property type="project" value="UniProtKB-KW"/>
</dbReference>
<keyword evidence="4" id="KW-0479">Metal-binding</keyword>
<dbReference type="PANTHER" id="PTHR11685">
    <property type="entry name" value="RBR FAMILY RING FINGER AND IBR DOMAIN-CONTAINING"/>
    <property type="match status" value="1"/>
</dbReference>
<keyword evidence="5" id="KW-0677">Repeat</keyword>
<dbReference type="AlphaFoldDB" id="A0A1Y2IY13"/>